<keyword evidence="3" id="KW-1185">Reference proteome</keyword>
<proteinExistence type="predicted"/>
<evidence type="ECO:0000256" key="1">
    <source>
        <dbReference type="SAM" id="SignalP"/>
    </source>
</evidence>
<protein>
    <submittedName>
        <fullName evidence="2">Uncharacterized protein</fullName>
    </submittedName>
</protein>
<accession>A0A197JEN3</accession>
<gene>
    <name evidence="2" type="ORF">K457DRAFT_25548</name>
</gene>
<dbReference type="Proteomes" id="UP000078512">
    <property type="component" value="Unassembled WGS sequence"/>
</dbReference>
<dbReference type="EMBL" id="KV442135">
    <property type="protein sequence ID" value="OAQ22951.1"/>
    <property type="molecule type" value="Genomic_DNA"/>
</dbReference>
<feature type="chain" id="PRO_5008275865" evidence="1">
    <location>
        <begin position="26"/>
        <end position="100"/>
    </location>
</feature>
<dbReference type="AlphaFoldDB" id="A0A197JEN3"/>
<organism evidence="2 3">
    <name type="scientific">Linnemannia elongata AG-77</name>
    <dbReference type="NCBI Taxonomy" id="1314771"/>
    <lineage>
        <taxon>Eukaryota</taxon>
        <taxon>Fungi</taxon>
        <taxon>Fungi incertae sedis</taxon>
        <taxon>Mucoromycota</taxon>
        <taxon>Mortierellomycotina</taxon>
        <taxon>Mortierellomycetes</taxon>
        <taxon>Mortierellales</taxon>
        <taxon>Mortierellaceae</taxon>
        <taxon>Linnemannia</taxon>
    </lineage>
</organism>
<keyword evidence="1" id="KW-0732">Signal</keyword>
<evidence type="ECO:0000313" key="2">
    <source>
        <dbReference type="EMBL" id="OAQ22951.1"/>
    </source>
</evidence>
<feature type="signal peptide" evidence="1">
    <location>
        <begin position="1"/>
        <end position="25"/>
    </location>
</feature>
<reference evidence="2 3" key="1">
    <citation type="submission" date="2016-05" db="EMBL/GenBank/DDBJ databases">
        <title>Genome sequencing reveals origins of a unique bacterial endosymbiosis in the earliest lineages of terrestrial Fungi.</title>
        <authorList>
            <consortium name="DOE Joint Genome Institute"/>
            <person name="Uehling J."/>
            <person name="Gryganskyi A."/>
            <person name="Hameed K."/>
            <person name="Tschaplinski T."/>
            <person name="Misztal P."/>
            <person name="Wu S."/>
            <person name="Desiro A."/>
            <person name="Vande Pol N."/>
            <person name="Du Z.-Y."/>
            <person name="Zienkiewicz A."/>
            <person name="Zienkiewicz K."/>
            <person name="Morin E."/>
            <person name="Tisserant E."/>
            <person name="Splivallo R."/>
            <person name="Hainaut M."/>
            <person name="Henrissat B."/>
            <person name="Ohm R."/>
            <person name="Kuo A."/>
            <person name="Yan J."/>
            <person name="Lipzen A."/>
            <person name="Nolan M."/>
            <person name="Labutti K."/>
            <person name="Barry K."/>
            <person name="Goldstein A."/>
            <person name="Labbe J."/>
            <person name="Schadt C."/>
            <person name="Tuskan G."/>
            <person name="Grigoriev I."/>
            <person name="Martin F."/>
            <person name="Vilgalys R."/>
            <person name="Bonito G."/>
        </authorList>
    </citation>
    <scope>NUCLEOTIDE SEQUENCE [LARGE SCALE GENOMIC DNA]</scope>
    <source>
        <strain evidence="2 3">AG-77</strain>
    </source>
</reference>
<evidence type="ECO:0000313" key="3">
    <source>
        <dbReference type="Proteomes" id="UP000078512"/>
    </source>
</evidence>
<sequence>MYTKLTYSAVTAIAALALFSSVGNALPTPREASTVDTLPSLGSAFDTFNNGGADVGRGAAELVSSAAVGAPQIVTVLPCELLGDGAPANCAYTDDVVPRR</sequence>
<name>A0A197JEN3_9FUNG</name>